<organism evidence="1 2">
    <name type="scientific">Candidatus Wildermuthbacteria bacterium RIFCSPHIGHO2_02_FULL_47_17</name>
    <dbReference type="NCBI Taxonomy" id="1802452"/>
    <lineage>
        <taxon>Bacteria</taxon>
        <taxon>Candidatus Wildermuthiibacteriota</taxon>
    </lineage>
</organism>
<dbReference type="AlphaFoldDB" id="A0A1G2R4K2"/>
<evidence type="ECO:0000313" key="1">
    <source>
        <dbReference type="EMBL" id="OHA67753.1"/>
    </source>
</evidence>
<comment type="caution">
    <text evidence="1">The sequence shown here is derived from an EMBL/GenBank/DDBJ whole genome shotgun (WGS) entry which is preliminary data.</text>
</comment>
<dbReference type="EMBL" id="MHTX01000034">
    <property type="protein sequence ID" value="OHA67753.1"/>
    <property type="molecule type" value="Genomic_DNA"/>
</dbReference>
<sequence length="145" mass="16218">MRLIVLGTDSRDTVISLVLSRDTLRYALSVISKCVPVPVTRPGSKNRSSLCALENPTPKAKTKIDVKIAVIKNLIAFEITLERTDGAIIHAGFLQFDVLPDNVGNAQAVFDFVNGRIKHGSYFQSYNHDIIKTPVFQLEKIWFLF</sequence>
<dbReference type="Proteomes" id="UP000179258">
    <property type="component" value="Unassembled WGS sequence"/>
</dbReference>
<gene>
    <name evidence="1" type="ORF">A3D59_03330</name>
</gene>
<name>A0A1G2R4K2_9BACT</name>
<proteinExistence type="predicted"/>
<reference evidence="1 2" key="1">
    <citation type="journal article" date="2016" name="Nat. Commun.">
        <title>Thousands of microbial genomes shed light on interconnected biogeochemical processes in an aquifer system.</title>
        <authorList>
            <person name="Anantharaman K."/>
            <person name="Brown C.T."/>
            <person name="Hug L.A."/>
            <person name="Sharon I."/>
            <person name="Castelle C.J."/>
            <person name="Probst A.J."/>
            <person name="Thomas B.C."/>
            <person name="Singh A."/>
            <person name="Wilkins M.J."/>
            <person name="Karaoz U."/>
            <person name="Brodie E.L."/>
            <person name="Williams K.H."/>
            <person name="Hubbard S.S."/>
            <person name="Banfield J.F."/>
        </authorList>
    </citation>
    <scope>NUCLEOTIDE SEQUENCE [LARGE SCALE GENOMIC DNA]</scope>
</reference>
<accession>A0A1G2R4K2</accession>
<protein>
    <submittedName>
        <fullName evidence="1">Uncharacterized protein</fullName>
    </submittedName>
</protein>
<evidence type="ECO:0000313" key="2">
    <source>
        <dbReference type="Proteomes" id="UP000179258"/>
    </source>
</evidence>